<evidence type="ECO:0000313" key="2">
    <source>
        <dbReference type="Proteomes" id="UP000028999"/>
    </source>
</evidence>
<reference evidence="1 2" key="1">
    <citation type="journal article" date="2014" name="Science">
        <title>Plant genetics. Early allopolyploid evolution in the post-Neolithic Brassica napus oilseed genome.</title>
        <authorList>
            <person name="Chalhoub B."/>
            <person name="Denoeud F."/>
            <person name="Liu S."/>
            <person name="Parkin I.A."/>
            <person name="Tang H."/>
            <person name="Wang X."/>
            <person name="Chiquet J."/>
            <person name="Belcram H."/>
            <person name="Tong C."/>
            <person name="Samans B."/>
            <person name="Correa M."/>
            <person name="Da Silva C."/>
            <person name="Just J."/>
            <person name="Falentin C."/>
            <person name="Koh C.S."/>
            <person name="Le Clainche I."/>
            <person name="Bernard M."/>
            <person name="Bento P."/>
            <person name="Noel B."/>
            <person name="Labadie K."/>
            <person name="Alberti A."/>
            <person name="Charles M."/>
            <person name="Arnaud D."/>
            <person name="Guo H."/>
            <person name="Daviaud C."/>
            <person name="Alamery S."/>
            <person name="Jabbari K."/>
            <person name="Zhao M."/>
            <person name="Edger P.P."/>
            <person name="Chelaifa H."/>
            <person name="Tack D."/>
            <person name="Lassalle G."/>
            <person name="Mestiri I."/>
            <person name="Schnel N."/>
            <person name="Le Paslier M.C."/>
            <person name="Fan G."/>
            <person name="Renault V."/>
            <person name="Bayer P.E."/>
            <person name="Golicz A.A."/>
            <person name="Manoli S."/>
            <person name="Lee T.H."/>
            <person name="Thi V.H."/>
            <person name="Chalabi S."/>
            <person name="Hu Q."/>
            <person name="Fan C."/>
            <person name="Tollenaere R."/>
            <person name="Lu Y."/>
            <person name="Battail C."/>
            <person name="Shen J."/>
            <person name="Sidebottom C.H."/>
            <person name="Wang X."/>
            <person name="Canaguier A."/>
            <person name="Chauveau A."/>
            <person name="Berard A."/>
            <person name="Deniot G."/>
            <person name="Guan M."/>
            <person name="Liu Z."/>
            <person name="Sun F."/>
            <person name="Lim Y.P."/>
            <person name="Lyons E."/>
            <person name="Town C.D."/>
            <person name="Bancroft I."/>
            <person name="Wang X."/>
            <person name="Meng J."/>
            <person name="Ma J."/>
            <person name="Pires J.C."/>
            <person name="King G.J."/>
            <person name="Brunel D."/>
            <person name="Delourme R."/>
            <person name="Renard M."/>
            <person name="Aury J.M."/>
            <person name="Adams K.L."/>
            <person name="Batley J."/>
            <person name="Snowdon R.J."/>
            <person name="Tost J."/>
            <person name="Edwards D."/>
            <person name="Zhou Y."/>
            <person name="Hua W."/>
            <person name="Sharpe A.G."/>
            <person name="Paterson A.H."/>
            <person name="Guan C."/>
            <person name="Wincker P."/>
        </authorList>
    </citation>
    <scope>NUCLEOTIDE SEQUENCE [LARGE SCALE GENOMIC DNA]</scope>
    <source>
        <strain evidence="2">cv. Darmor-bzh</strain>
    </source>
</reference>
<sequence length="20" mass="2423">MEKEGYVMCEKFEGRKNQES</sequence>
<dbReference type="EMBL" id="LK032144">
    <property type="protein sequence ID" value="CDY23480.1"/>
    <property type="molecule type" value="Genomic_DNA"/>
</dbReference>
<dbReference type="PaxDb" id="3708-A0A078GAM6"/>
<name>A0A078GAM6_BRANA</name>
<dbReference type="Proteomes" id="UP000028999">
    <property type="component" value="Unassembled WGS sequence"/>
</dbReference>
<organism evidence="1 2">
    <name type="scientific">Brassica napus</name>
    <name type="common">Rape</name>
    <dbReference type="NCBI Taxonomy" id="3708"/>
    <lineage>
        <taxon>Eukaryota</taxon>
        <taxon>Viridiplantae</taxon>
        <taxon>Streptophyta</taxon>
        <taxon>Embryophyta</taxon>
        <taxon>Tracheophyta</taxon>
        <taxon>Spermatophyta</taxon>
        <taxon>Magnoliopsida</taxon>
        <taxon>eudicotyledons</taxon>
        <taxon>Gunneridae</taxon>
        <taxon>Pentapetalae</taxon>
        <taxon>rosids</taxon>
        <taxon>malvids</taxon>
        <taxon>Brassicales</taxon>
        <taxon>Brassicaceae</taxon>
        <taxon>Brassiceae</taxon>
        <taxon>Brassica</taxon>
    </lineage>
</organism>
<dbReference type="AlphaFoldDB" id="A0A078GAM6"/>
<evidence type="ECO:0000313" key="1">
    <source>
        <dbReference type="EMBL" id="CDY23480.1"/>
    </source>
</evidence>
<proteinExistence type="predicted"/>
<dbReference type="Gramene" id="CDY23480">
    <property type="protein sequence ID" value="CDY23480"/>
    <property type="gene ID" value="GSBRNA2T00022101001"/>
</dbReference>
<accession>A0A078GAM6</accession>
<protein>
    <submittedName>
        <fullName evidence="1">BnaC06g24490D protein</fullName>
    </submittedName>
</protein>
<gene>
    <name evidence="1" type="primary">BnaC06g24490D</name>
    <name evidence="1" type="ORF">GSBRNA2T00022101001</name>
</gene>
<keyword evidence="2" id="KW-1185">Reference proteome</keyword>